<evidence type="ECO:0000256" key="5">
    <source>
        <dbReference type="ARBA" id="ARBA00023316"/>
    </source>
</evidence>
<dbReference type="RefSeq" id="WP_085237659.1">
    <property type="nucleotide sequence ID" value="NZ_CP020773.1"/>
</dbReference>
<dbReference type="InterPro" id="IPR034714">
    <property type="entry name" value="TagA_TarA"/>
</dbReference>
<comment type="similarity">
    <text evidence="6">Belongs to the glycosyltransferase 26 family. TagA/TarA subfamily.</text>
</comment>
<dbReference type="EMBL" id="CP020773">
    <property type="protein sequence ID" value="ARJ51187.1"/>
    <property type="molecule type" value="Genomic_DNA"/>
</dbReference>
<evidence type="ECO:0000256" key="1">
    <source>
        <dbReference type="ARBA" id="ARBA00004837"/>
    </source>
</evidence>
<sequence>MVKALPSSHHEGTLPSRDTTTVEEGYALKEATAQVQVMDVMFDNVTLLDMHQNILTYIQTETQHNLFIVTANPEIVHYASEDPLYLQTLKHADYIVPDGTGIVKASRILGQPLKERVPGIELMETCLNIADISNKKVFLLGATSPVVEKAARRIQRQYPNIALQTHHGFIDVTDQSVIEQIRQFNPDFIFVGMGYPKQEQWIQNNRHHFDHTLMMGVGGSIDVYSGDVKRAPYVWRAMNLEWVYRALTDLKRIHRLKRIPKFMFAVYKQKLMR</sequence>
<dbReference type="InterPro" id="IPR053391">
    <property type="entry name" value="TAB_Glycosyltransferase"/>
</dbReference>
<dbReference type="NCBIfam" id="TIGR00696">
    <property type="entry name" value="wecG_tagA_cpsF"/>
    <property type="match status" value="1"/>
</dbReference>
<evidence type="ECO:0000256" key="7">
    <source>
        <dbReference type="SAM" id="MobiDB-lite"/>
    </source>
</evidence>
<keyword evidence="4 6" id="KW-0777">Teichoic acid biosynthesis</keyword>
<comment type="catalytic activity">
    <reaction evidence="6">
        <text>UDP-N-acetyl-alpha-D-mannosamine + N-acetyl-alpha-D-glucosaminyl-di-trans,octa-cis-undecaprenyl diphosphate = N-acetyl-beta-D-mannosaminyl-(1-&gt;4)-N-acetyl-alpha-D-glucosaminyl di-trans,octa-cis-undecaprenyl diphosphate + UDP + H(+)</text>
        <dbReference type="Rhea" id="RHEA:16053"/>
        <dbReference type="ChEBI" id="CHEBI:15378"/>
        <dbReference type="ChEBI" id="CHEBI:58223"/>
        <dbReference type="ChEBI" id="CHEBI:62959"/>
        <dbReference type="ChEBI" id="CHEBI:68623"/>
        <dbReference type="ChEBI" id="CHEBI:132210"/>
        <dbReference type="EC" id="2.4.1.187"/>
    </reaction>
</comment>
<comment type="pathway">
    <text evidence="6">Cell wall biogenesis; teichoic acid biosynthesis.</text>
</comment>
<evidence type="ECO:0000313" key="8">
    <source>
        <dbReference type="EMBL" id="ARJ51187.1"/>
    </source>
</evidence>
<organism evidence="8 9">
    <name type="scientific">Staphylococcus lutrae</name>
    <dbReference type="NCBI Taxonomy" id="155085"/>
    <lineage>
        <taxon>Bacteria</taxon>
        <taxon>Bacillati</taxon>
        <taxon>Bacillota</taxon>
        <taxon>Bacilli</taxon>
        <taxon>Bacillales</taxon>
        <taxon>Staphylococcaceae</taxon>
        <taxon>Staphylococcus</taxon>
    </lineage>
</organism>
<dbReference type="NCBIfam" id="NF041710">
    <property type="entry name" value="UDPacetylman_taseTarA"/>
    <property type="match status" value="1"/>
</dbReference>
<keyword evidence="5 6" id="KW-0961">Cell wall biogenesis/degradation</keyword>
<dbReference type="GO" id="GO:0019350">
    <property type="term" value="P:teichoic acid biosynthetic process"/>
    <property type="evidence" value="ECO:0007669"/>
    <property type="project" value="UniProtKB-UniRule"/>
</dbReference>
<evidence type="ECO:0000313" key="9">
    <source>
        <dbReference type="Proteomes" id="UP000242864"/>
    </source>
</evidence>
<feature type="region of interest" description="Disordered" evidence="7">
    <location>
        <begin position="1"/>
        <end position="20"/>
    </location>
</feature>
<keyword evidence="2 6" id="KW-0328">Glycosyltransferase</keyword>
<dbReference type="GO" id="GO:0071555">
    <property type="term" value="P:cell wall organization"/>
    <property type="evidence" value="ECO:0007669"/>
    <property type="project" value="UniProtKB-KW"/>
</dbReference>
<accession>A0AAC9RWI5</accession>
<reference evidence="8 9" key="1">
    <citation type="submission" date="2017-04" db="EMBL/GenBank/DDBJ databases">
        <authorList>
            <person name="Veseli I.A."/>
            <person name="Tang C."/>
            <person name="Pombert J.-F."/>
        </authorList>
    </citation>
    <scope>NUCLEOTIDE SEQUENCE [LARGE SCALE GENOMIC DNA]</scope>
    <source>
        <strain evidence="8 9">ATCC 700373</strain>
    </source>
</reference>
<dbReference type="Pfam" id="PF03808">
    <property type="entry name" value="Glyco_tran_WecG"/>
    <property type="match status" value="1"/>
</dbReference>
<dbReference type="Proteomes" id="UP000242864">
    <property type="component" value="Chromosome"/>
</dbReference>
<protein>
    <recommendedName>
        <fullName evidence="6">N-acetylglucosaminyldiphosphoundecaprenol N-acetyl-beta-D-mannosaminyltransferase</fullName>
        <ecNumber evidence="6">2.4.1.187</ecNumber>
    </recommendedName>
    <alternativeName>
        <fullName evidence="6">N-acetylmannosaminyltransferase</fullName>
    </alternativeName>
    <alternativeName>
        <fullName evidence="6">UDP-N-acetylmannosamine transferase</fullName>
    </alternativeName>
    <alternativeName>
        <fullName evidence="6">UDP-N-acetylmannosamine:N-acetylglucosaminyl pyrophosphorylundecaprenol N-acetylmannosaminyltransferase</fullName>
    </alternativeName>
</protein>
<dbReference type="InterPro" id="IPR004629">
    <property type="entry name" value="WecG_TagA_CpsF"/>
</dbReference>
<evidence type="ECO:0000256" key="3">
    <source>
        <dbReference type="ARBA" id="ARBA00022679"/>
    </source>
</evidence>
<evidence type="ECO:0000256" key="6">
    <source>
        <dbReference type="HAMAP-Rule" id="MF_02070"/>
    </source>
</evidence>
<evidence type="ECO:0000256" key="4">
    <source>
        <dbReference type="ARBA" id="ARBA00022944"/>
    </source>
</evidence>
<name>A0AAC9RWI5_9STAP</name>
<comment type="pathway">
    <text evidence="1">Cell wall biogenesis; poly(ribitol phosphate) teichoic acid biosynthesis.</text>
</comment>
<dbReference type="HAMAP" id="MF_02070">
    <property type="entry name" value="TagA_TarA"/>
    <property type="match status" value="1"/>
</dbReference>
<dbReference type="AlphaFoldDB" id="A0AAC9RWI5"/>
<dbReference type="EC" id="2.4.1.187" evidence="6"/>
<gene>
    <name evidence="8" type="ORF">B5P37_07640</name>
</gene>
<dbReference type="PANTHER" id="PTHR34136">
    <property type="match status" value="1"/>
</dbReference>
<keyword evidence="9" id="KW-1185">Reference proteome</keyword>
<proteinExistence type="inferred from homology"/>
<dbReference type="PANTHER" id="PTHR34136:SF1">
    <property type="entry name" value="UDP-N-ACETYL-D-MANNOSAMINURONIC ACID TRANSFERASE"/>
    <property type="match status" value="1"/>
</dbReference>
<comment type="function">
    <text evidence="6">Catalyzes the conversion of GlcNAc-PP-undecaprenol into ManNAc-GlcNAc-PP-undecaprenol, the first committed lipid intermediate in the de novo synthesis of teichoic acid.</text>
</comment>
<dbReference type="KEGG" id="slz:B5P37_07640"/>
<dbReference type="GO" id="GO:0047244">
    <property type="term" value="F:N-acetylglucosaminyldiphosphoundecaprenol N-acetyl-beta-D-mannosaminyltransferase activity"/>
    <property type="evidence" value="ECO:0007669"/>
    <property type="project" value="UniProtKB-UniRule"/>
</dbReference>
<dbReference type="CDD" id="cd06533">
    <property type="entry name" value="Glyco_transf_WecG_TagA"/>
    <property type="match status" value="1"/>
</dbReference>
<evidence type="ECO:0000256" key="2">
    <source>
        <dbReference type="ARBA" id="ARBA00022676"/>
    </source>
</evidence>
<keyword evidence="3 6" id="KW-0808">Transferase</keyword>